<evidence type="ECO:0000256" key="2">
    <source>
        <dbReference type="ARBA" id="ARBA00022737"/>
    </source>
</evidence>
<protein>
    <recommendedName>
        <fullName evidence="3">SMP domain-containing protein</fullName>
    </recommendedName>
</protein>
<dbReference type="InterPro" id="IPR007011">
    <property type="entry name" value="LEA_SMP_dom"/>
</dbReference>
<dbReference type="Pfam" id="PF04927">
    <property type="entry name" value="SMP"/>
    <property type="match status" value="1"/>
</dbReference>
<feature type="domain" description="SMP" evidence="3">
    <location>
        <begin position="18"/>
        <end position="76"/>
    </location>
</feature>
<comment type="similarity">
    <text evidence="1">Belongs to the LEA type SMP family.</text>
</comment>
<gene>
    <name evidence="4" type="ORF">GSCOC_T00016072001</name>
</gene>
<dbReference type="InParanoid" id="A0A068U7Q3"/>
<dbReference type="PANTHER" id="PTHR31174:SF31">
    <property type="entry name" value="LATE EMBRYOGENESIS ABUNDANT PROTEIN 3"/>
    <property type="match status" value="1"/>
</dbReference>
<dbReference type="Proteomes" id="UP000295252">
    <property type="component" value="Chromosome I"/>
</dbReference>
<evidence type="ECO:0000313" key="4">
    <source>
        <dbReference type="EMBL" id="CDP03643.1"/>
    </source>
</evidence>
<organism evidence="4 5">
    <name type="scientific">Coffea canephora</name>
    <name type="common">Robusta coffee</name>
    <dbReference type="NCBI Taxonomy" id="49390"/>
    <lineage>
        <taxon>Eukaryota</taxon>
        <taxon>Viridiplantae</taxon>
        <taxon>Streptophyta</taxon>
        <taxon>Embryophyta</taxon>
        <taxon>Tracheophyta</taxon>
        <taxon>Spermatophyta</taxon>
        <taxon>Magnoliopsida</taxon>
        <taxon>eudicotyledons</taxon>
        <taxon>Gunneridae</taxon>
        <taxon>Pentapetalae</taxon>
        <taxon>asterids</taxon>
        <taxon>lamiids</taxon>
        <taxon>Gentianales</taxon>
        <taxon>Rubiaceae</taxon>
        <taxon>Ixoroideae</taxon>
        <taxon>Gardenieae complex</taxon>
        <taxon>Bertiereae - Coffeeae clade</taxon>
        <taxon>Coffeeae</taxon>
        <taxon>Coffea</taxon>
    </lineage>
</organism>
<evidence type="ECO:0000259" key="3">
    <source>
        <dbReference type="Pfam" id="PF04927"/>
    </source>
</evidence>
<dbReference type="STRING" id="49390.A0A068U7Q3"/>
<evidence type="ECO:0000256" key="1">
    <source>
        <dbReference type="ARBA" id="ARBA00010733"/>
    </source>
</evidence>
<dbReference type="EMBL" id="HG739095">
    <property type="protein sequence ID" value="CDP03643.1"/>
    <property type="molecule type" value="Genomic_DNA"/>
</dbReference>
<dbReference type="InterPro" id="IPR042971">
    <property type="entry name" value="LEA_SMP"/>
</dbReference>
<evidence type="ECO:0000313" key="5">
    <source>
        <dbReference type="Proteomes" id="UP000295252"/>
    </source>
</evidence>
<accession>A0A068U7Q3</accession>
<dbReference type="Gramene" id="CDP03643">
    <property type="protein sequence ID" value="CDP03643"/>
    <property type="gene ID" value="GSCOC_T00016072001"/>
</dbReference>
<proteinExistence type="inferred from homology"/>
<keyword evidence="5" id="KW-1185">Reference proteome</keyword>
<keyword evidence="2" id="KW-0677">Repeat</keyword>
<name>A0A068U7Q3_COFCA</name>
<dbReference type="AlphaFoldDB" id="A0A068U7Q3"/>
<dbReference type="PhylomeDB" id="A0A068U7Q3"/>
<sequence length="77" mass="8239">MAELEQKLNQQWHIMPIIKLSDVLARATSKFIDDKPVTREAAEGVIGAETRDRPDMTTHPGGVAASAVAAAGVNKDV</sequence>
<reference evidence="5" key="1">
    <citation type="journal article" date="2014" name="Science">
        <title>The coffee genome provides insight into the convergent evolution of caffeine biosynthesis.</title>
        <authorList>
            <person name="Denoeud F."/>
            <person name="Carretero-Paulet L."/>
            <person name="Dereeper A."/>
            <person name="Droc G."/>
            <person name="Guyot R."/>
            <person name="Pietrella M."/>
            <person name="Zheng C."/>
            <person name="Alberti A."/>
            <person name="Anthony F."/>
            <person name="Aprea G."/>
            <person name="Aury J.M."/>
            <person name="Bento P."/>
            <person name="Bernard M."/>
            <person name="Bocs S."/>
            <person name="Campa C."/>
            <person name="Cenci A."/>
            <person name="Combes M.C."/>
            <person name="Crouzillat D."/>
            <person name="Da Silva C."/>
            <person name="Daddiego L."/>
            <person name="De Bellis F."/>
            <person name="Dussert S."/>
            <person name="Garsmeur O."/>
            <person name="Gayraud T."/>
            <person name="Guignon V."/>
            <person name="Jahn K."/>
            <person name="Jamilloux V."/>
            <person name="Joet T."/>
            <person name="Labadie K."/>
            <person name="Lan T."/>
            <person name="Leclercq J."/>
            <person name="Lepelley M."/>
            <person name="Leroy T."/>
            <person name="Li L.T."/>
            <person name="Librado P."/>
            <person name="Lopez L."/>
            <person name="Munoz A."/>
            <person name="Noel B."/>
            <person name="Pallavicini A."/>
            <person name="Perrotta G."/>
            <person name="Poncet V."/>
            <person name="Pot D."/>
            <person name="Priyono X."/>
            <person name="Rigoreau M."/>
            <person name="Rouard M."/>
            <person name="Rozas J."/>
            <person name="Tranchant-Dubreuil C."/>
            <person name="VanBuren R."/>
            <person name="Zhang Q."/>
            <person name="Andrade A.C."/>
            <person name="Argout X."/>
            <person name="Bertrand B."/>
            <person name="de Kochko A."/>
            <person name="Graziosi G."/>
            <person name="Henry R.J."/>
            <person name="Jayarama X."/>
            <person name="Ming R."/>
            <person name="Nagai C."/>
            <person name="Rounsley S."/>
            <person name="Sankoff D."/>
            <person name="Giuliano G."/>
            <person name="Albert V.A."/>
            <person name="Wincker P."/>
            <person name="Lashermes P."/>
        </authorList>
    </citation>
    <scope>NUCLEOTIDE SEQUENCE [LARGE SCALE GENOMIC DNA]</scope>
    <source>
        <strain evidence="5">cv. DH200-94</strain>
    </source>
</reference>
<dbReference type="PANTHER" id="PTHR31174">
    <property type="entry name" value="SEED MATURATION FAMILY PROTEIN"/>
    <property type="match status" value="1"/>
</dbReference>